<protein>
    <submittedName>
        <fullName evidence="1">Uncharacterized protein</fullName>
    </submittedName>
</protein>
<dbReference type="Proteomes" id="UP000584325">
    <property type="component" value="Unassembled WGS sequence"/>
</dbReference>
<dbReference type="EMBL" id="JACHXS010000002">
    <property type="protein sequence ID" value="MBB3220664.1"/>
    <property type="molecule type" value="Genomic_DNA"/>
</dbReference>
<dbReference type="RefSeq" id="WP_229422234.1">
    <property type="nucleotide sequence ID" value="NZ_CP040017.1"/>
</dbReference>
<sequence length="86" mass="9734">MATMTDTVPCSTLLLQITVDSACMLDLRRLVVRHCGSMLSFMRMQPIEHATRMVVWLRVTEPAMRALMAAVMQYLPSAQFGRMVKS</sequence>
<organism evidence="1 2">
    <name type="scientific">Pseudoduganella umbonata</name>
    <dbReference type="NCBI Taxonomy" id="864828"/>
    <lineage>
        <taxon>Bacteria</taxon>
        <taxon>Pseudomonadati</taxon>
        <taxon>Pseudomonadota</taxon>
        <taxon>Betaproteobacteria</taxon>
        <taxon>Burkholderiales</taxon>
        <taxon>Oxalobacteraceae</taxon>
        <taxon>Telluria group</taxon>
        <taxon>Pseudoduganella</taxon>
    </lineage>
</organism>
<dbReference type="AlphaFoldDB" id="A0A7W5E8J1"/>
<proteinExistence type="predicted"/>
<comment type="caution">
    <text evidence="1">The sequence shown here is derived from an EMBL/GenBank/DDBJ whole genome shotgun (WGS) entry which is preliminary data.</text>
</comment>
<name>A0A7W5E8J1_9BURK</name>
<evidence type="ECO:0000313" key="1">
    <source>
        <dbReference type="EMBL" id="MBB3220664.1"/>
    </source>
</evidence>
<reference evidence="1 2" key="1">
    <citation type="submission" date="2020-08" db="EMBL/GenBank/DDBJ databases">
        <title>Genomic Encyclopedia of Type Strains, Phase III (KMG-III): the genomes of soil and plant-associated and newly described type strains.</title>
        <authorList>
            <person name="Whitman W."/>
        </authorList>
    </citation>
    <scope>NUCLEOTIDE SEQUENCE [LARGE SCALE GENOMIC DNA]</scope>
    <source>
        <strain evidence="1 2">CECT 7753</strain>
    </source>
</reference>
<accession>A0A7W5E8J1</accession>
<gene>
    <name evidence="1" type="ORF">FHS02_001463</name>
</gene>
<evidence type="ECO:0000313" key="2">
    <source>
        <dbReference type="Proteomes" id="UP000584325"/>
    </source>
</evidence>